<sequence length="123" mass="13514">MNIRTDWQESDLLTVEDINRIAGNLATLSGSTAGALGKTWTADSYLTSEDWDTITGTADRLAAMWGVAIIGVSTVDGSIIAEQVRYIEQVCEEVNKKQIIMMNNKKHQRHAGTGYTGAGYYLR</sequence>
<organism evidence="1">
    <name type="scientific">Myoviridae sp. ctBTH15</name>
    <dbReference type="NCBI Taxonomy" id="2827666"/>
    <lineage>
        <taxon>Viruses</taxon>
        <taxon>Duplodnaviria</taxon>
        <taxon>Heunggongvirae</taxon>
        <taxon>Uroviricota</taxon>
        <taxon>Caudoviricetes</taxon>
    </lineage>
</organism>
<evidence type="ECO:0000313" key="1">
    <source>
        <dbReference type="EMBL" id="DAF55058.1"/>
    </source>
</evidence>
<proteinExistence type="predicted"/>
<reference evidence="1" key="1">
    <citation type="journal article" date="2021" name="Proc. Natl. Acad. Sci. U.S.A.">
        <title>A Catalog of Tens of Thousands of Viruses from Human Metagenomes Reveals Hidden Associations with Chronic Diseases.</title>
        <authorList>
            <person name="Tisza M.J."/>
            <person name="Buck C.B."/>
        </authorList>
    </citation>
    <scope>NUCLEOTIDE SEQUENCE</scope>
    <source>
        <strain evidence="1">CtBTH15</strain>
    </source>
</reference>
<protein>
    <submittedName>
        <fullName evidence="1">Uncharacterized protein</fullName>
    </submittedName>
</protein>
<dbReference type="EMBL" id="BK032685">
    <property type="protein sequence ID" value="DAF55058.1"/>
    <property type="molecule type" value="Genomic_DNA"/>
</dbReference>
<accession>A0A8S5SWZ2</accession>
<name>A0A8S5SWZ2_9CAUD</name>